<dbReference type="PANTHER" id="PTHR43308">
    <property type="entry name" value="OUTER MEMBRANE PROTEIN ALPHA-RELATED"/>
    <property type="match status" value="1"/>
</dbReference>
<evidence type="ECO:0000313" key="2">
    <source>
        <dbReference type="EMBL" id="OFW35019.1"/>
    </source>
</evidence>
<dbReference type="AlphaFoldDB" id="A0A1F2UPX7"/>
<proteinExistence type="predicted"/>
<dbReference type="Proteomes" id="UP000178086">
    <property type="component" value="Unassembled WGS sequence"/>
</dbReference>
<dbReference type="InterPro" id="IPR051465">
    <property type="entry name" value="Cell_Envelope_Struct_Comp"/>
</dbReference>
<dbReference type="PROSITE" id="PS51272">
    <property type="entry name" value="SLH"/>
    <property type="match status" value="3"/>
</dbReference>
<dbReference type="Pfam" id="PF00395">
    <property type="entry name" value="SLH"/>
    <property type="match status" value="3"/>
</dbReference>
<reference evidence="2 3" key="1">
    <citation type="journal article" date="2016" name="Nat. Commun.">
        <title>Thousands of microbial genomes shed light on interconnected biogeochemical processes in an aquifer system.</title>
        <authorList>
            <person name="Anantharaman K."/>
            <person name="Brown C.T."/>
            <person name="Hug L.A."/>
            <person name="Sharon I."/>
            <person name="Castelle C.J."/>
            <person name="Probst A.J."/>
            <person name="Thomas B.C."/>
            <person name="Singh A."/>
            <person name="Wilkins M.J."/>
            <person name="Karaoz U."/>
            <person name="Brodie E.L."/>
            <person name="Williams K.H."/>
            <person name="Hubbard S.S."/>
            <person name="Banfield J.F."/>
        </authorList>
    </citation>
    <scope>NUCLEOTIDE SEQUENCE [LARGE SCALE GENOMIC DNA]</scope>
</reference>
<gene>
    <name evidence="2" type="ORF">A2074_01030</name>
</gene>
<dbReference type="EMBL" id="MELI01000025">
    <property type="protein sequence ID" value="OFW35019.1"/>
    <property type="molecule type" value="Genomic_DNA"/>
</dbReference>
<comment type="caution">
    <text evidence="2">The sequence shown here is derived from an EMBL/GenBank/DDBJ whole genome shotgun (WGS) entry which is preliminary data.</text>
</comment>
<evidence type="ECO:0000313" key="3">
    <source>
        <dbReference type="Proteomes" id="UP000178086"/>
    </source>
</evidence>
<name>A0A1F2UPX7_9ACTN</name>
<organism evidence="2 3">
    <name type="scientific">Candidatus Aquicultor primus</name>
    <dbReference type="NCBI Taxonomy" id="1797195"/>
    <lineage>
        <taxon>Bacteria</taxon>
        <taxon>Bacillati</taxon>
        <taxon>Actinomycetota</taxon>
        <taxon>Candidatus Aquicultoria</taxon>
        <taxon>Candidatus Aquicultorales</taxon>
        <taxon>Candidatus Aquicultoraceae</taxon>
        <taxon>Candidatus Aquicultor</taxon>
    </lineage>
</organism>
<evidence type="ECO:0000259" key="1">
    <source>
        <dbReference type="PROSITE" id="PS51272"/>
    </source>
</evidence>
<feature type="domain" description="SLH" evidence="1">
    <location>
        <begin position="149"/>
        <end position="212"/>
    </location>
</feature>
<dbReference type="PANTHER" id="PTHR43308:SF5">
    <property type="entry name" value="S-LAYER PROTEIN _ PEPTIDOGLYCAN ENDO-BETA-N-ACETYLGLUCOSAMINIDASE"/>
    <property type="match status" value="1"/>
</dbReference>
<dbReference type="InterPro" id="IPR001119">
    <property type="entry name" value="SLH_dom"/>
</dbReference>
<protein>
    <recommendedName>
        <fullName evidence="1">SLH domain-containing protein</fullName>
    </recommendedName>
</protein>
<sequence length="330" mass="35816">MVDTVINNVPVPIGIELTRIDATGKVAWKKTIASKNAYQYPVADRAGGFFLISNAYTDLGPFPMETIMVQRYDSQGQALWGQNGVALKGGQNFMGGGFVPDEKGGLYYSWRLSKQLQPPVESSKPGYYGPYPTEEDAESDIYVQHIVDDGSGWSDIAVEDWPFSYVDGLVKLEAVQGYAEGDFKPAAHITRAEFAKMAVIALGIGSESTATATGKAKSTDIAGHWSEQYMVKATAAGILKGYPNGTFKPDTKITRAEAATIIYRAKDMKTVAEAQAFLDVPVSHWAFQGVDGARKLGIIEGYPTGEFRPETNTTRAEAAKMIFNVVNLGR</sequence>
<accession>A0A1F2UPX7</accession>
<feature type="domain" description="SLH" evidence="1">
    <location>
        <begin position="213"/>
        <end position="276"/>
    </location>
</feature>
<feature type="domain" description="SLH" evidence="1">
    <location>
        <begin position="277"/>
        <end position="330"/>
    </location>
</feature>